<dbReference type="KEGG" id="ngr:NAEGRDRAFT_63434"/>
<dbReference type="GeneID" id="8852392"/>
<dbReference type="EMBL" id="GG738850">
    <property type="protein sequence ID" value="EFC48804.1"/>
    <property type="molecule type" value="Genomic_DNA"/>
</dbReference>
<feature type="compositionally biased region" description="Acidic residues" evidence="1">
    <location>
        <begin position="374"/>
        <end position="392"/>
    </location>
</feature>
<protein>
    <submittedName>
        <fullName evidence="3">Predicted protein</fullName>
    </submittedName>
</protein>
<feature type="domain" description="F-box" evidence="2">
    <location>
        <begin position="31"/>
        <end position="80"/>
    </location>
</feature>
<dbReference type="AlphaFoldDB" id="D2V3P0"/>
<dbReference type="InterPro" id="IPR036047">
    <property type="entry name" value="F-box-like_dom_sf"/>
</dbReference>
<evidence type="ECO:0000313" key="4">
    <source>
        <dbReference type="Proteomes" id="UP000006671"/>
    </source>
</evidence>
<keyword evidence="4" id="KW-1185">Reference proteome</keyword>
<gene>
    <name evidence="3" type="ORF">NAEGRDRAFT_63434</name>
</gene>
<accession>D2V3P0</accession>
<dbReference type="InterPro" id="IPR001810">
    <property type="entry name" value="F-box_dom"/>
</dbReference>
<reference evidence="3 4" key="1">
    <citation type="journal article" date="2010" name="Cell">
        <title>The genome of Naegleria gruberi illuminates early eukaryotic versatility.</title>
        <authorList>
            <person name="Fritz-Laylin L.K."/>
            <person name="Prochnik S.E."/>
            <person name="Ginger M.L."/>
            <person name="Dacks J.B."/>
            <person name="Carpenter M.L."/>
            <person name="Field M.C."/>
            <person name="Kuo A."/>
            <person name="Paredez A."/>
            <person name="Chapman J."/>
            <person name="Pham J."/>
            <person name="Shu S."/>
            <person name="Neupane R."/>
            <person name="Cipriano M."/>
            <person name="Mancuso J."/>
            <person name="Tu H."/>
            <person name="Salamov A."/>
            <person name="Lindquist E."/>
            <person name="Shapiro H."/>
            <person name="Lucas S."/>
            <person name="Grigoriev I.V."/>
            <person name="Cande W.Z."/>
            <person name="Fulton C."/>
            <person name="Rokhsar D.S."/>
            <person name="Dawson S.C."/>
        </authorList>
    </citation>
    <scope>NUCLEOTIDE SEQUENCE [LARGE SCALE GENOMIC DNA]</scope>
    <source>
        <strain evidence="3 4">NEG-M</strain>
    </source>
</reference>
<proteinExistence type="predicted"/>
<feature type="region of interest" description="Disordered" evidence="1">
    <location>
        <begin position="349"/>
        <end position="392"/>
    </location>
</feature>
<dbReference type="SUPFAM" id="SSF81383">
    <property type="entry name" value="F-box domain"/>
    <property type="match status" value="1"/>
</dbReference>
<dbReference type="RefSeq" id="XP_002681548.1">
    <property type="nucleotide sequence ID" value="XM_002681502.1"/>
</dbReference>
<evidence type="ECO:0000256" key="1">
    <source>
        <dbReference type="SAM" id="MobiDB-lite"/>
    </source>
</evidence>
<dbReference type="CDD" id="cd09917">
    <property type="entry name" value="F-box_SF"/>
    <property type="match status" value="1"/>
</dbReference>
<organism evidence="4">
    <name type="scientific">Naegleria gruberi</name>
    <name type="common">Amoeba</name>
    <dbReference type="NCBI Taxonomy" id="5762"/>
    <lineage>
        <taxon>Eukaryota</taxon>
        <taxon>Discoba</taxon>
        <taxon>Heterolobosea</taxon>
        <taxon>Tetramitia</taxon>
        <taxon>Eutetramitia</taxon>
        <taxon>Vahlkampfiidae</taxon>
        <taxon>Naegleria</taxon>
    </lineage>
</organism>
<feature type="region of interest" description="Disordered" evidence="1">
    <location>
        <begin position="1"/>
        <end position="21"/>
    </location>
</feature>
<evidence type="ECO:0000313" key="3">
    <source>
        <dbReference type="EMBL" id="EFC48804.1"/>
    </source>
</evidence>
<dbReference type="InParanoid" id="D2V3P0"/>
<dbReference type="PROSITE" id="PS50181">
    <property type="entry name" value="FBOX"/>
    <property type="match status" value="1"/>
</dbReference>
<dbReference type="Proteomes" id="UP000006671">
    <property type="component" value="Unassembled WGS sequence"/>
</dbReference>
<feature type="compositionally biased region" description="Acidic residues" evidence="1">
    <location>
        <begin position="356"/>
        <end position="365"/>
    </location>
</feature>
<evidence type="ECO:0000259" key="2">
    <source>
        <dbReference type="PROSITE" id="PS50181"/>
    </source>
</evidence>
<name>D2V3P0_NAEGR</name>
<dbReference type="VEuPathDB" id="AmoebaDB:NAEGRDRAFT_63434"/>
<sequence>MKKRESTTNPTNKRKKSKANEDDDENLVIFNNFIEKIPREILIHILQFVPKETRVCNLVHVSKMFHEVMVDPESECFNDVIVRYPLKRAIPNMSLVRSLKFAREFVPDEEEDDENLSKLNRVERLRIPLMDDYYFLPFIEKYFKKLKYLYYGYVFSDQVWKIVKKIPSLEVLRVFDFADLECGCEEKLALTELEVIENFSYATYGYSENGPLNVYGSLDVIFSCSPNFGRIMFHPDAFCVNISQIYKIVTRYSKQLKSVTISVMENSEEEENADQYIVQKVEFDCSFLKLKADKAMAIVLKYLFPNCKITKLSYPYGKAITTSLLKSRRILKNNSDLKELDVLLTNSLRTPHETKEEEEEFDEEINVGQTQEDNTSDEDEEDEEDEEEENEE</sequence>